<dbReference type="UniPathway" id="UPA00115">
    <property type="reaction ID" value="UER00412"/>
</dbReference>
<dbReference type="NCBIfam" id="NF001924">
    <property type="entry name" value="PRK00702.1"/>
    <property type="match status" value="1"/>
</dbReference>
<dbReference type="SUPFAM" id="SSF100950">
    <property type="entry name" value="NagB/RpiA/CoA transferase-like"/>
    <property type="match status" value="1"/>
</dbReference>
<dbReference type="EC" id="5.3.1.6" evidence="3"/>
<dbReference type="InterPro" id="IPR020672">
    <property type="entry name" value="Ribose5P_isomerase_typA_subgr"/>
</dbReference>
<dbReference type="GO" id="GO:0006014">
    <property type="term" value="P:D-ribose metabolic process"/>
    <property type="evidence" value="ECO:0007669"/>
    <property type="project" value="TreeGrafter"/>
</dbReference>
<accession>A0A1I5RFH0</accession>
<dbReference type="PANTHER" id="PTHR11934:SF0">
    <property type="entry name" value="RIBOSE-5-PHOSPHATE ISOMERASE"/>
    <property type="match status" value="1"/>
</dbReference>
<comment type="catalytic activity">
    <reaction evidence="1 3">
        <text>aldehydo-D-ribose 5-phosphate = D-ribulose 5-phosphate</text>
        <dbReference type="Rhea" id="RHEA:14657"/>
        <dbReference type="ChEBI" id="CHEBI:58121"/>
        <dbReference type="ChEBI" id="CHEBI:58273"/>
        <dbReference type="EC" id="5.3.1.6"/>
    </reaction>
</comment>
<dbReference type="NCBIfam" id="TIGR00021">
    <property type="entry name" value="rpiA"/>
    <property type="match status" value="1"/>
</dbReference>
<dbReference type="OrthoDB" id="5870696at2"/>
<feature type="binding site" evidence="3">
    <location>
        <begin position="29"/>
        <end position="32"/>
    </location>
    <ligand>
        <name>substrate</name>
    </ligand>
</feature>
<feature type="binding site" evidence="3">
    <location>
        <begin position="84"/>
        <end position="87"/>
    </location>
    <ligand>
        <name>substrate</name>
    </ligand>
</feature>
<feature type="binding site" evidence="3">
    <location>
        <begin position="97"/>
        <end position="100"/>
    </location>
    <ligand>
        <name>substrate</name>
    </ligand>
</feature>
<dbReference type="PANTHER" id="PTHR11934">
    <property type="entry name" value="RIBOSE-5-PHOSPHATE ISOMERASE"/>
    <property type="match status" value="1"/>
</dbReference>
<dbReference type="Gene3D" id="3.40.50.1360">
    <property type="match status" value="1"/>
</dbReference>
<feature type="active site" description="Proton acceptor" evidence="3">
    <location>
        <position position="106"/>
    </location>
</feature>
<dbReference type="GO" id="GO:0004751">
    <property type="term" value="F:ribose-5-phosphate isomerase activity"/>
    <property type="evidence" value="ECO:0007669"/>
    <property type="project" value="UniProtKB-UniRule"/>
</dbReference>
<comment type="function">
    <text evidence="3">Catalyzes the reversible conversion of ribose-5-phosphate to ribulose 5-phosphate.</text>
</comment>
<evidence type="ECO:0000256" key="3">
    <source>
        <dbReference type="HAMAP-Rule" id="MF_00170"/>
    </source>
</evidence>
<dbReference type="GO" id="GO:0005829">
    <property type="term" value="C:cytosol"/>
    <property type="evidence" value="ECO:0007669"/>
    <property type="project" value="TreeGrafter"/>
</dbReference>
<dbReference type="STRING" id="1465490.SAMN05444277_101219"/>
<proteinExistence type="inferred from homology"/>
<name>A0A1I5RFH0_9BACT</name>
<evidence type="ECO:0000313" key="4">
    <source>
        <dbReference type="EMBL" id="SFP57077.1"/>
    </source>
</evidence>
<reference evidence="4 5" key="1">
    <citation type="submission" date="2016-10" db="EMBL/GenBank/DDBJ databases">
        <authorList>
            <person name="de Groot N.N."/>
        </authorList>
    </citation>
    <scope>NUCLEOTIDE SEQUENCE [LARGE SCALE GENOMIC DNA]</scope>
    <source>
        <strain evidence="4 5">DSM 28286</strain>
    </source>
</reference>
<protein>
    <recommendedName>
        <fullName evidence="3">Ribose-5-phosphate isomerase A</fullName>
        <ecNumber evidence="3">5.3.1.6</ecNumber>
    </recommendedName>
    <alternativeName>
        <fullName evidence="3">Phosphoriboisomerase A</fullName>
        <shortName evidence="3">PRI</shortName>
    </alternativeName>
</protein>
<dbReference type="CDD" id="cd01398">
    <property type="entry name" value="RPI_A"/>
    <property type="match status" value="1"/>
</dbReference>
<sequence>MFTQDEIKQQLGIYAADFIKNDMLIGLGTGTTVYYLLKELGKRKQQGLNFTAVCTSLQTQNILKEEGMNFISLDYVDRLQLAIDGADEVDENGSLIKGGGGALLQEKIVEAAADELIIIVDEKKNVKTLGAFPLPVEVITFGWKQVKQKIESAYNIKTRLREKDGKVYLTDHQHYILDCFFNTIPDPGQLNNDLHLMPGVVETGLFVDMANKIITGHSDGSITVRDI</sequence>
<dbReference type="AlphaFoldDB" id="A0A1I5RFH0"/>
<comment type="subunit">
    <text evidence="3">Homodimer.</text>
</comment>
<keyword evidence="5" id="KW-1185">Reference proteome</keyword>
<dbReference type="Pfam" id="PF06026">
    <property type="entry name" value="Rib_5-P_isom_A"/>
    <property type="match status" value="1"/>
</dbReference>
<comment type="pathway">
    <text evidence="3">Carbohydrate degradation; pentose phosphate pathway; D-ribose 5-phosphate from D-ribulose 5-phosphate (non-oxidative stage): step 1/1.</text>
</comment>
<feature type="binding site" evidence="3">
    <location>
        <position position="124"/>
    </location>
    <ligand>
        <name>substrate</name>
    </ligand>
</feature>
<dbReference type="Proteomes" id="UP000199031">
    <property type="component" value="Unassembled WGS sequence"/>
</dbReference>
<evidence type="ECO:0000313" key="5">
    <source>
        <dbReference type="Proteomes" id="UP000199031"/>
    </source>
</evidence>
<dbReference type="InterPro" id="IPR037171">
    <property type="entry name" value="NagB/RpiA_transferase-like"/>
</dbReference>
<evidence type="ECO:0000256" key="1">
    <source>
        <dbReference type="ARBA" id="ARBA00001713"/>
    </source>
</evidence>
<dbReference type="EMBL" id="FOXQ01000001">
    <property type="protein sequence ID" value="SFP57077.1"/>
    <property type="molecule type" value="Genomic_DNA"/>
</dbReference>
<dbReference type="SMART" id="SM01134">
    <property type="entry name" value="DeoRC"/>
    <property type="match status" value="1"/>
</dbReference>
<dbReference type="FunFam" id="3.40.50.1360:FF:000001">
    <property type="entry name" value="Ribose-5-phosphate isomerase A"/>
    <property type="match status" value="1"/>
</dbReference>
<evidence type="ECO:0000256" key="2">
    <source>
        <dbReference type="ARBA" id="ARBA00023235"/>
    </source>
</evidence>
<dbReference type="RefSeq" id="WP_090653633.1">
    <property type="nucleotide sequence ID" value="NZ_FOXQ01000001.1"/>
</dbReference>
<dbReference type="Gene3D" id="3.30.70.260">
    <property type="match status" value="1"/>
</dbReference>
<dbReference type="SUPFAM" id="SSF75445">
    <property type="entry name" value="D-ribose-5-phosphate isomerase (RpiA), lid domain"/>
    <property type="match status" value="1"/>
</dbReference>
<keyword evidence="2 3" id="KW-0413">Isomerase</keyword>
<dbReference type="GO" id="GO:0009052">
    <property type="term" value="P:pentose-phosphate shunt, non-oxidative branch"/>
    <property type="evidence" value="ECO:0007669"/>
    <property type="project" value="UniProtKB-UniRule"/>
</dbReference>
<gene>
    <name evidence="3" type="primary">rpiA</name>
    <name evidence="4" type="ORF">SAMN05444277_101219</name>
</gene>
<organism evidence="4 5">
    <name type="scientific">Parafilimonas terrae</name>
    <dbReference type="NCBI Taxonomy" id="1465490"/>
    <lineage>
        <taxon>Bacteria</taxon>
        <taxon>Pseudomonadati</taxon>
        <taxon>Bacteroidota</taxon>
        <taxon>Chitinophagia</taxon>
        <taxon>Chitinophagales</taxon>
        <taxon>Chitinophagaceae</taxon>
        <taxon>Parafilimonas</taxon>
    </lineage>
</organism>
<dbReference type="HAMAP" id="MF_00170">
    <property type="entry name" value="Rib_5P_isom_A"/>
    <property type="match status" value="1"/>
</dbReference>
<comment type="similarity">
    <text evidence="3">Belongs to the ribose 5-phosphate isomerase family.</text>
</comment>
<dbReference type="InterPro" id="IPR004788">
    <property type="entry name" value="Ribose5P_isomerase_type_A"/>
</dbReference>